<evidence type="ECO:0000256" key="7">
    <source>
        <dbReference type="ARBA" id="ARBA00023160"/>
    </source>
</evidence>
<keyword evidence="5 9" id="KW-0808">Transferase</keyword>
<dbReference type="NCBIfam" id="NF005916">
    <property type="entry name" value="PRK07910.1"/>
    <property type="match status" value="1"/>
</dbReference>
<keyword evidence="7" id="KW-0443">Lipid metabolism</keyword>
<dbReference type="Pfam" id="PF02801">
    <property type="entry name" value="Ketoacyl-synt_C"/>
    <property type="match status" value="1"/>
</dbReference>
<evidence type="ECO:0000256" key="8">
    <source>
        <dbReference type="ARBA" id="ARBA00023315"/>
    </source>
</evidence>
<evidence type="ECO:0000313" key="12">
    <source>
        <dbReference type="EMBL" id="ABB77262.1"/>
    </source>
</evidence>
<dbReference type="InterPro" id="IPR020841">
    <property type="entry name" value="PKS_Beta-ketoAc_synthase_dom"/>
</dbReference>
<dbReference type="Pfam" id="PF00109">
    <property type="entry name" value="ketoacyl-synt"/>
    <property type="match status" value="1"/>
</dbReference>
<dbReference type="PANTHER" id="PTHR11712:SF336">
    <property type="entry name" value="3-OXOACYL-[ACYL-CARRIER-PROTEIN] SYNTHASE, MITOCHONDRIAL"/>
    <property type="match status" value="1"/>
</dbReference>
<protein>
    <submittedName>
        <fullName evidence="12">KasB</fullName>
    </submittedName>
</protein>
<proteinExistence type="inferred from homology"/>
<keyword evidence="7" id="KW-0275">Fatty acid biosynthesis</keyword>
<evidence type="ECO:0000256" key="5">
    <source>
        <dbReference type="ARBA" id="ARBA00022679"/>
    </source>
</evidence>
<dbReference type="UniPathway" id="UPA00915"/>
<dbReference type="FunFam" id="3.40.47.10:FF:000029">
    <property type="entry name" value="3-oxoacyl-[acyl-carrier-protein] synthase 1"/>
    <property type="match status" value="1"/>
</dbReference>
<evidence type="ECO:0000256" key="2">
    <source>
        <dbReference type="ARBA" id="ARBA00004796"/>
    </source>
</evidence>
<dbReference type="PROSITE" id="PS52004">
    <property type="entry name" value="KS3_2"/>
    <property type="match status" value="1"/>
</dbReference>
<evidence type="ECO:0000259" key="11">
    <source>
        <dbReference type="PROSITE" id="PS52004"/>
    </source>
</evidence>
<organism evidence="12">
    <name type="scientific">Mycolicibacterium aurum</name>
    <name type="common">Mycobacterium aurum</name>
    <dbReference type="NCBI Taxonomy" id="1791"/>
    <lineage>
        <taxon>Bacteria</taxon>
        <taxon>Bacillati</taxon>
        <taxon>Actinomycetota</taxon>
        <taxon>Actinomycetes</taxon>
        <taxon>Mycobacteriales</taxon>
        <taxon>Mycobacteriaceae</taxon>
        <taxon>Mycolicibacterium</taxon>
    </lineage>
</organism>
<dbReference type="NCBIfam" id="NF005589">
    <property type="entry name" value="PRK07314.1"/>
    <property type="match status" value="1"/>
</dbReference>
<dbReference type="InterPro" id="IPR000794">
    <property type="entry name" value="Beta-ketoacyl_synthase"/>
</dbReference>
<sequence length="422" mass="44435">MAGVKGLSTGNGFPNVVVTGYTMTTALATDADTTWRKLLDGESGIRTLTDPFVEEYDLPVRIGGRLLEDFDDELTRVELRRLSYLQKMSTVLSRRVWEHAGNPDVDPKRLMVSIGTGMGSTEQLLFACEGMKAKGLRAVSPLAVQMYMPNAAAAAVGLERKARAGVITPVSACASGSEGVAQAWRNIVLGEADVAICGGVETRIEAVPIAGFAQMRIVLSTTNDDPPGACKPFDKDRNGFVFGEGGALMVIETEEHAKARGATIMPRLMGASITSDGYHIVAPDPNGEQAGYAMTRAIQLAGLQPSDIDHINAHATGTSVGDVAESKAIRNAIGDHQPAVYAPKAPLGHSVGAVGAVEVQSSPSSPFARASIPPTRNLEEPRPGDRTSTVVAGSPRPGNYEYAINNSFGFGGHNVALAFGKY</sequence>
<comment type="similarity">
    <text evidence="3 9">Belongs to the thiolase-like superfamily. Beta-ketoacyl-ACP synthases family.</text>
</comment>
<reference evidence="12" key="2">
    <citation type="submission" date="2006-06" db="EMBL/GenBank/DDBJ databases">
        <authorList>
            <person name="Prabha G."/>
            <person name="Singh B.N."/>
        </authorList>
    </citation>
    <scope>NUCLEOTIDE SEQUENCE</scope>
</reference>
<evidence type="ECO:0000256" key="4">
    <source>
        <dbReference type="ARBA" id="ARBA00022516"/>
    </source>
</evidence>
<dbReference type="FunFam" id="3.40.47.10:FF:000018">
    <property type="entry name" value="3-oxoacyl-[acyl-carrier-protein] synthase 2"/>
    <property type="match status" value="1"/>
</dbReference>
<keyword evidence="4" id="KW-0444">Lipid biosynthesis</keyword>
<dbReference type="CDD" id="cd00834">
    <property type="entry name" value="KAS_I_II"/>
    <property type="match status" value="1"/>
</dbReference>
<dbReference type="SMART" id="SM00825">
    <property type="entry name" value="PKS_KS"/>
    <property type="match status" value="1"/>
</dbReference>
<dbReference type="GO" id="GO:0005829">
    <property type="term" value="C:cytosol"/>
    <property type="evidence" value="ECO:0007669"/>
    <property type="project" value="TreeGrafter"/>
</dbReference>
<dbReference type="GO" id="GO:0004315">
    <property type="term" value="F:3-oxoacyl-[acyl-carrier-protein] synthase activity"/>
    <property type="evidence" value="ECO:0007669"/>
    <property type="project" value="UniProtKB-ARBA"/>
</dbReference>
<name>Q2XPY8_MYCAU</name>
<feature type="domain" description="Ketosynthase family 3 (KS3)" evidence="11">
    <location>
        <begin position="13"/>
        <end position="421"/>
    </location>
</feature>
<dbReference type="SUPFAM" id="SSF53901">
    <property type="entry name" value="Thiolase-like"/>
    <property type="match status" value="2"/>
</dbReference>
<dbReference type="GO" id="GO:0030497">
    <property type="term" value="P:fatty acid elongation"/>
    <property type="evidence" value="ECO:0007669"/>
    <property type="project" value="UniProtKB-ARBA"/>
</dbReference>
<dbReference type="InterPro" id="IPR014030">
    <property type="entry name" value="Ketoacyl_synth_N"/>
</dbReference>
<gene>
    <name evidence="12" type="primary">kasB</name>
</gene>
<accession>Q2XPY8</accession>
<evidence type="ECO:0000256" key="1">
    <source>
        <dbReference type="ARBA" id="ARBA00004496"/>
    </source>
</evidence>
<reference evidence="12" key="1">
    <citation type="book" date="2005" name="74TH ANNUAL MEETING OF SOCIETY OF BIOLOGICAL CHEMISTS (INDIA)" publisher="Society of Biological Chemists" city="India">
        <title>Comparative study of the organization of fabD operon in Mycobacterium tuberculosis and non-pathogenic strain M. aurum.</title>
        <editorList>
            <person name="Unknown A."/>
        </editorList>
        <authorList>
            <person name="Gupta N."/>
            <person name="Bansal T.K."/>
            <person name="Prabha G."/>
            <person name="Singh B.N."/>
        </authorList>
    </citation>
    <scope>NUCLEOTIDE SEQUENCE</scope>
</reference>
<keyword evidence="6" id="KW-0276">Fatty acid metabolism</keyword>
<evidence type="ECO:0000256" key="3">
    <source>
        <dbReference type="ARBA" id="ARBA00008467"/>
    </source>
</evidence>
<keyword evidence="8" id="KW-0012">Acyltransferase</keyword>
<feature type="region of interest" description="Disordered" evidence="10">
    <location>
        <begin position="362"/>
        <end position="394"/>
    </location>
</feature>
<dbReference type="Gene3D" id="3.40.47.10">
    <property type="match status" value="2"/>
</dbReference>
<dbReference type="PANTHER" id="PTHR11712">
    <property type="entry name" value="POLYKETIDE SYNTHASE-RELATED"/>
    <property type="match status" value="1"/>
</dbReference>
<evidence type="ECO:0000256" key="9">
    <source>
        <dbReference type="RuleBase" id="RU003694"/>
    </source>
</evidence>
<dbReference type="AlphaFoldDB" id="Q2XPY8"/>
<comment type="pathway">
    <text evidence="2">Lipid metabolism; mycolic acid biosynthesis.</text>
</comment>
<comment type="subcellular location">
    <subcellularLocation>
        <location evidence="1">Cytoplasm</location>
    </subcellularLocation>
</comment>
<evidence type="ECO:0000256" key="6">
    <source>
        <dbReference type="ARBA" id="ARBA00022832"/>
    </source>
</evidence>
<evidence type="ECO:0000256" key="10">
    <source>
        <dbReference type="SAM" id="MobiDB-lite"/>
    </source>
</evidence>
<dbReference type="InterPro" id="IPR014031">
    <property type="entry name" value="Ketoacyl_synth_C"/>
</dbReference>
<dbReference type="EMBL" id="DQ268649">
    <property type="protein sequence ID" value="ABB77262.1"/>
    <property type="molecule type" value="Genomic_DNA"/>
</dbReference>
<dbReference type="InterPro" id="IPR016039">
    <property type="entry name" value="Thiolase-like"/>
</dbReference>